<feature type="transmembrane region" description="Helical" evidence="6">
    <location>
        <begin position="7"/>
        <end position="30"/>
    </location>
</feature>
<dbReference type="GO" id="GO:0016020">
    <property type="term" value="C:membrane"/>
    <property type="evidence" value="ECO:0007669"/>
    <property type="project" value="UniProtKB-SubCell"/>
</dbReference>
<keyword evidence="3 6" id="KW-1133">Transmembrane helix</keyword>
<dbReference type="SUPFAM" id="SSF51306">
    <property type="entry name" value="LexA/Signal peptidase"/>
    <property type="match status" value="1"/>
</dbReference>
<keyword evidence="4 6" id="KW-0472">Membrane</keyword>
<evidence type="ECO:0000256" key="6">
    <source>
        <dbReference type="SAM" id="Phobius"/>
    </source>
</evidence>
<dbReference type="OrthoDB" id="2243765at2"/>
<dbReference type="GO" id="GO:0006465">
    <property type="term" value="P:signal peptide processing"/>
    <property type="evidence" value="ECO:0007669"/>
    <property type="project" value="UniProtKB-UniRule"/>
</dbReference>
<dbReference type="PRINTS" id="PR00728">
    <property type="entry name" value="SIGNALPTASE"/>
</dbReference>
<dbReference type="InterPro" id="IPR001733">
    <property type="entry name" value="Peptidase_S26B"/>
</dbReference>
<keyword evidence="8" id="KW-1185">Reference proteome</keyword>
<feature type="transmembrane region" description="Helical" evidence="6">
    <location>
        <begin position="153"/>
        <end position="175"/>
    </location>
</feature>
<dbReference type="InterPro" id="IPR019533">
    <property type="entry name" value="Peptidase_S26"/>
</dbReference>
<evidence type="ECO:0000256" key="5">
    <source>
        <dbReference type="NCBIfam" id="TIGR02228"/>
    </source>
</evidence>
<keyword evidence="2 6" id="KW-0812">Transmembrane</keyword>
<sequence length="182" mass="19988">MRKVLNWFSTALTVFLMVIVIVLAVIVVAAKASGGEPTILGYQLKSVLSGSMEPTFQTGAVIAVKPLEQDEKQSLQKQDIITFQSEEGIPVTHRIHNVIHSGVHTMYETKGDNNNTIDKDLVLSDNVTAKYTGFTIPYAGYFTQFAQSREGSALLLIVPGVFLLIYALFLIITGLKSIQNQQ</sequence>
<evidence type="ECO:0000313" key="7">
    <source>
        <dbReference type="EMBL" id="ASV69543.1"/>
    </source>
</evidence>
<dbReference type="InterPro" id="IPR036286">
    <property type="entry name" value="LexA/Signal_pep-like_sf"/>
</dbReference>
<evidence type="ECO:0000256" key="4">
    <source>
        <dbReference type="ARBA" id="ARBA00023136"/>
    </source>
</evidence>
<protein>
    <recommendedName>
        <fullName evidence="5">Signal peptidase I</fullName>
        <ecNumber evidence="5">3.4.21.89</ecNumber>
    </recommendedName>
</protein>
<dbReference type="KEGG" id="bko:CKF48_20850"/>
<organism evidence="7 8">
    <name type="scientific">Cytobacillus kochii</name>
    <dbReference type="NCBI Taxonomy" id="859143"/>
    <lineage>
        <taxon>Bacteria</taxon>
        <taxon>Bacillati</taxon>
        <taxon>Bacillota</taxon>
        <taxon>Bacilli</taxon>
        <taxon>Bacillales</taxon>
        <taxon>Bacillaceae</taxon>
        <taxon>Cytobacillus</taxon>
    </lineage>
</organism>
<dbReference type="RefSeq" id="WP_095373107.1">
    <property type="nucleotide sequence ID" value="NZ_CP022983.1"/>
</dbReference>
<gene>
    <name evidence="7" type="ORF">CKF48_20850</name>
</gene>
<dbReference type="NCBIfam" id="TIGR02228">
    <property type="entry name" value="sigpep_I_arch"/>
    <property type="match status" value="1"/>
</dbReference>
<reference evidence="7 8" key="1">
    <citation type="submission" date="2017-08" db="EMBL/GenBank/DDBJ databases">
        <title>Complete Genome Sequence of Bacillus kochii Oregon-R-modENCODE STRAIN BDGP4, isolated from Drosophila melanogaster gut.</title>
        <authorList>
            <person name="Wan K.H."/>
            <person name="Yu C."/>
            <person name="Park S."/>
            <person name="Hammonds A.S."/>
            <person name="Booth B.W."/>
            <person name="Celniker S.E."/>
        </authorList>
    </citation>
    <scope>NUCLEOTIDE SEQUENCE [LARGE SCALE GENOMIC DNA]</scope>
    <source>
        <strain evidence="7 8">BDGP4</strain>
    </source>
</reference>
<proteinExistence type="predicted"/>
<dbReference type="GO" id="GO:0004252">
    <property type="term" value="F:serine-type endopeptidase activity"/>
    <property type="evidence" value="ECO:0007669"/>
    <property type="project" value="UniProtKB-UniRule"/>
</dbReference>
<dbReference type="Proteomes" id="UP000215137">
    <property type="component" value="Chromosome"/>
</dbReference>
<comment type="subcellular location">
    <subcellularLocation>
        <location evidence="1">Membrane</location>
    </subcellularLocation>
</comment>
<evidence type="ECO:0000256" key="3">
    <source>
        <dbReference type="ARBA" id="ARBA00022989"/>
    </source>
</evidence>
<name>A0A248TMV4_9BACI</name>
<dbReference type="AlphaFoldDB" id="A0A248TMV4"/>
<accession>A0A248TMV4</accession>
<dbReference type="PANTHER" id="PTHR10806:SF6">
    <property type="entry name" value="SIGNAL PEPTIDASE COMPLEX CATALYTIC SUBUNIT SEC11"/>
    <property type="match status" value="1"/>
</dbReference>
<evidence type="ECO:0000256" key="2">
    <source>
        <dbReference type="ARBA" id="ARBA00022692"/>
    </source>
</evidence>
<dbReference type="EMBL" id="CP022983">
    <property type="protein sequence ID" value="ASV69543.1"/>
    <property type="molecule type" value="Genomic_DNA"/>
</dbReference>
<dbReference type="GO" id="GO:0009003">
    <property type="term" value="F:signal peptidase activity"/>
    <property type="evidence" value="ECO:0007669"/>
    <property type="project" value="UniProtKB-EC"/>
</dbReference>
<dbReference type="NCBIfam" id="NF046067">
    <property type="entry name" value="SigPepSipWBacil"/>
    <property type="match status" value="1"/>
</dbReference>
<evidence type="ECO:0000313" key="8">
    <source>
        <dbReference type="Proteomes" id="UP000215137"/>
    </source>
</evidence>
<evidence type="ECO:0000256" key="1">
    <source>
        <dbReference type="ARBA" id="ARBA00004370"/>
    </source>
</evidence>
<dbReference type="CDD" id="cd06530">
    <property type="entry name" value="S26_SPase_I"/>
    <property type="match status" value="1"/>
</dbReference>
<dbReference type="PANTHER" id="PTHR10806">
    <property type="entry name" value="SIGNAL PEPTIDASE COMPLEX CATALYTIC SUBUNIT SEC11"/>
    <property type="match status" value="1"/>
</dbReference>
<dbReference type="EC" id="3.4.21.89" evidence="5"/>